<dbReference type="RefSeq" id="WP_057951475.1">
    <property type="nucleotide sequence ID" value="NZ_CP013118.1"/>
</dbReference>
<dbReference type="KEGG" id="blq:L21SP5_00183"/>
<dbReference type="Proteomes" id="UP000064893">
    <property type="component" value="Chromosome"/>
</dbReference>
<gene>
    <name evidence="1" type="ORF">L21SP5_00174</name>
    <name evidence="2" type="ORF">L21SP5_00183</name>
</gene>
<sequence>MEEGEYVGDDSYVEAQEILRLLRLVYTENIDFNFPDKNISADDVVIGNNTYAEVEIVSIDTQTEAIEVNGNTLKYSSFDIITQSESDANKLREFISGEEENIYGTSPETQVSLTINGSVVSFNHIVQNVKNRYLYLLNSGKYNELSEAEKTILDIPIIQWKLGYPYGAAFIDHWFESEGADIHLTDENFEDLFEASSIFQEVFNDASNNKIIYPYNTGPLGETLTELCDRISQYATEGQEQLTLGLWPDYQENTGNINRFYSESATQVDLISGLSFVDEDLAYAIGRFTISFYFDAVLNILGFDRAVGEGDIYFRVWDSFDFEGVQPLGSWERDVFNCEAPTIGFEMITNSDFLPLYEKLNDEVSAQEVEFDIITKYYKIDGNWLLDYSSNSTNCNLTIDEED</sequence>
<evidence type="ECO:0000313" key="2">
    <source>
        <dbReference type="EMBL" id="ALO13863.1"/>
    </source>
</evidence>
<evidence type="ECO:0000313" key="3">
    <source>
        <dbReference type="Proteomes" id="UP000064893"/>
    </source>
</evidence>
<keyword evidence="3" id="KW-1185">Reference proteome</keyword>
<dbReference type="OrthoDB" id="1521695at2"/>
<dbReference type="AlphaFoldDB" id="A0A0S2HV32"/>
<protein>
    <submittedName>
        <fullName evidence="1">Uncharacterized protein</fullName>
    </submittedName>
</protein>
<dbReference type="EMBL" id="CP013118">
    <property type="protein sequence ID" value="ALO13854.1"/>
    <property type="molecule type" value="Genomic_DNA"/>
</dbReference>
<accession>A0A0S2HV32</accession>
<dbReference type="KEGG" id="blq:L21SP5_00174"/>
<dbReference type="InterPro" id="IPR045646">
    <property type="entry name" value="DUF6402"/>
</dbReference>
<dbReference type="Pfam" id="PF19940">
    <property type="entry name" value="DUF6402"/>
    <property type="match status" value="1"/>
</dbReference>
<proteinExistence type="predicted"/>
<evidence type="ECO:0000313" key="1">
    <source>
        <dbReference type="EMBL" id="ALO13854.1"/>
    </source>
</evidence>
<organism evidence="1 3">
    <name type="scientific">Salinivirga cyanobacteriivorans</name>
    <dbReference type="NCBI Taxonomy" id="1307839"/>
    <lineage>
        <taxon>Bacteria</taxon>
        <taxon>Pseudomonadati</taxon>
        <taxon>Bacteroidota</taxon>
        <taxon>Bacteroidia</taxon>
        <taxon>Bacteroidales</taxon>
        <taxon>Salinivirgaceae</taxon>
        <taxon>Salinivirga</taxon>
    </lineage>
</organism>
<name>A0A0S2HV32_9BACT</name>
<dbReference type="EMBL" id="CP013118">
    <property type="protein sequence ID" value="ALO13863.1"/>
    <property type="molecule type" value="Genomic_DNA"/>
</dbReference>
<reference evidence="1 3" key="1">
    <citation type="submission" date="2015-11" db="EMBL/GenBank/DDBJ databases">
        <title>Description and complete genome sequence of a novel strain predominating in hypersaline microbial mats and representing a new family of the Bacteriodetes phylum.</title>
        <authorList>
            <person name="Spring S."/>
            <person name="Bunk B."/>
            <person name="Sproer C."/>
            <person name="Klenk H.-P."/>
        </authorList>
    </citation>
    <scope>NUCLEOTIDE SEQUENCE [LARGE SCALE GENOMIC DNA]</scope>
    <source>
        <strain evidence="1 3">L21-Spi-D4</strain>
    </source>
</reference>